<dbReference type="InterPro" id="IPR003953">
    <property type="entry name" value="FAD-dep_OxRdtase_2_FAD-bd"/>
</dbReference>
<proteinExistence type="predicted"/>
<dbReference type="InterPro" id="IPR050315">
    <property type="entry name" value="FAD-oxidoreductase_2"/>
</dbReference>
<gene>
    <name evidence="6" type="ORF">BGZ70_002166</name>
</gene>
<evidence type="ECO:0000256" key="2">
    <source>
        <dbReference type="ARBA" id="ARBA00022630"/>
    </source>
</evidence>
<name>A0A9P6IUK5_MORAP</name>
<dbReference type="AlphaFoldDB" id="A0A9P6IUK5"/>
<comment type="cofactor">
    <cofactor evidence="1">
        <name>FAD</name>
        <dbReference type="ChEBI" id="CHEBI:57692"/>
    </cofactor>
</comment>
<protein>
    <recommendedName>
        <fullName evidence="5">FAD-dependent oxidoreductase 2 FAD-binding domain-containing protein</fullName>
    </recommendedName>
</protein>
<dbReference type="Gene3D" id="3.50.50.60">
    <property type="entry name" value="FAD/NAD(P)-binding domain"/>
    <property type="match status" value="1"/>
</dbReference>
<dbReference type="Proteomes" id="UP000738359">
    <property type="component" value="Unassembled WGS sequence"/>
</dbReference>
<reference evidence="6" key="1">
    <citation type="journal article" date="2020" name="Fungal Divers.">
        <title>Resolving the Mortierellaceae phylogeny through synthesis of multi-gene phylogenetics and phylogenomics.</title>
        <authorList>
            <person name="Vandepol N."/>
            <person name="Liber J."/>
            <person name="Desiro A."/>
            <person name="Na H."/>
            <person name="Kennedy M."/>
            <person name="Barry K."/>
            <person name="Grigoriev I.V."/>
            <person name="Miller A.N."/>
            <person name="O'Donnell K."/>
            <person name="Stajich J.E."/>
            <person name="Bonito G."/>
        </authorList>
    </citation>
    <scope>NUCLEOTIDE SEQUENCE</scope>
    <source>
        <strain evidence="6">CK1249</strain>
    </source>
</reference>
<feature type="domain" description="FAD-dependent oxidoreductase 2 FAD-binding" evidence="5">
    <location>
        <begin position="29"/>
        <end position="123"/>
    </location>
</feature>
<sequence>MGCFSFKSGHIRNAPVVDSNPQDEIHEYDVVVVGSGAAGMTAALTAKKRGLSVVVVEKSEYFGGSTARSGGGIWVPNNSVILRAGVPDSPEQAATYLSHVVGTDVPLERQQAYLEHGPQMLDF</sequence>
<organism evidence="6 7">
    <name type="scientific">Mortierella alpina</name>
    <name type="common">Oleaginous fungus</name>
    <name type="synonym">Mortierella renispora</name>
    <dbReference type="NCBI Taxonomy" id="64518"/>
    <lineage>
        <taxon>Eukaryota</taxon>
        <taxon>Fungi</taxon>
        <taxon>Fungi incertae sedis</taxon>
        <taxon>Mucoromycota</taxon>
        <taxon>Mortierellomycotina</taxon>
        <taxon>Mortierellomycetes</taxon>
        <taxon>Mortierellales</taxon>
        <taxon>Mortierellaceae</taxon>
        <taxon>Mortierella</taxon>
    </lineage>
</organism>
<comment type="caution">
    <text evidence="6">The sequence shown here is derived from an EMBL/GenBank/DDBJ whole genome shotgun (WGS) entry which is preliminary data.</text>
</comment>
<evidence type="ECO:0000256" key="4">
    <source>
        <dbReference type="ARBA" id="ARBA00023002"/>
    </source>
</evidence>
<dbReference type="SUPFAM" id="SSF51905">
    <property type="entry name" value="FAD/NAD(P)-binding domain"/>
    <property type="match status" value="1"/>
</dbReference>
<dbReference type="InterPro" id="IPR036188">
    <property type="entry name" value="FAD/NAD-bd_sf"/>
</dbReference>
<feature type="non-terminal residue" evidence="6">
    <location>
        <position position="123"/>
    </location>
</feature>
<evidence type="ECO:0000313" key="6">
    <source>
        <dbReference type="EMBL" id="KAF9948580.1"/>
    </source>
</evidence>
<dbReference type="GO" id="GO:0016491">
    <property type="term" value="F:oxidoreductase activity"/>
    <property type="evidence" value="ECO:0007669"/>
    <property type="project" value="UniProtKB-KW"/>
</dbReference>
<accession>A0A9P6IUK5</accession>
<keyword evidence="4" id="KW-0560">Oxidoreductase</keyword>
<dbReference type="PANTHER" id="PTHR43400">
    <property type="entry name" value="FUMARATE REDUCTASE"/>
    <property type="match status" value="1"/>
</dbReference>
<dbReference type="PANTHER" id="PTHR43400:SF10">
    <property type="entry name" value="3-OXOSTEROID 1-DEHYDROGENASE"/>
    <property type="match status" value="1"/>
</dbReference>
<dbReference type="OrthoDB" id="7777654at2759"/>
<evidence type="ECO:0000256" key="3">
    <source>
        <dbReference type="ARBA" id="ARBA00022827"/>
    </source>
</evidence>
<dbReference type="Pfam" id="PF00890">
    <property type="entry name" value="FAD_binding_2"/>
    <property type="match status" value="1"/>
</dbReference>
<evidence type="ECO:0000259" key="5">
    <source>
        <dbReference type="Pfam" id="PF00890"/>
    </source>
</evidence>
<evidence type="ECO:0000313" key="7">
    <source>
        <dbReference type="Proteomes" id="UP000738359"/>
    </source>
</evidence>
<keyword evidence="2" id="KW-0285">Flavoprotein</keyword>
<evidence type="ECO:0000256" key="1">
    <source>
        <dbReference type="ARBA" id="ARBA00001974"/>
    </source>
</evidence>
<keyword evidence="3" id="KW-0274">FAD</keyword>
<keyword evidence="7" id="KW-1185">Reference proteome</keyword>
<dbReference type="EMBL" id="JAAAHY010001511">
    <property type="protein sequence ID" value="KAF9948580.1"/>
    <property type="molecule type" value="Genomic_DNA"/>
</dbReference>